<evidence type="ECO:0000256" key="5">
    <source>
        <dbReference type="ARBA" id="ARBA00022705"/>
    </source>
</evidence>
<dbReference type="PATRIC" id="fig|1137281.3.peg.1398"/>
<protein>
    <recommendedName>
        <fullName evidence="2">DNA polymerase III subunit alpha</fullName>
        <ecNumber evidence="1">2.7.7.7</ecNumber>
    </recommendedName>
</protein>
<dbReference type="CDD" id="cd04485">
    <property type="entry name" value="DnaE_OBF"/>
    <property type="match status" value="1"/>
</dbReference>
<dbReference type="GO" id="GO:0006260">
    <property type="term" value="P:DNA replication"/>
    <property type="evidence" value="ECO:0007669"/>
    <property type="project" value="UniProtKB-KW"/>
</dbReference>
<evidence type="ECO:0000256" key="2">
    <source>
        <dbReference type="ARBA" id="ARBA00019114"/>
    </source>
</evidence>
<dbReference type="SUPFAM" id="SSF53098">
    <property type="entry name" value="Ribonuclease H-like"/>
    <property type="match status" value="1"/>
</dbReference>
<evidence type="ECO:0000256" key="6">
    <source>
        <dbReference type="ARBA" id="ARBA00022932"/>
    </source>
</evidence>
<dbReference type="PANTHER" id="PTHR32294">
    <property type="entry name" value="DNA POLYMERASE III SUBUNIT ALPHA"/>
    <property type="match status" value="1"/>
</dbReference>
<dbReference type="CDD" id="cd06127">
    <property type="entry name" value="DEDDh"/>
    <property type="match status" value="1"/>
</dbReference>
<dbReference type="GO" id="GO:0008408">
    <property type="term" value="F:3'-5' exonuclease activity"/>
    <property type="evidence" value="ECO:0007669"/>
    <property type="project" value="InterPro"/>
</dbReference>
<dbReference type="InterPro" id="IPR011708">
    <property type="entry name" value="DNA_pol3_alpha_NTPase_dom"/>
</dbReference>
<dbReference type="Pfam" id="PF00929">
    <property type="entry name" value="RNase_T"/>
    <property type="match status" value="1"/>
</dbReference>
<dbReference type="Pfam" id="PF14579">
    <property type="entry name" value="HHH_6"/>
    <property type="match status" value="1"/>
</dbReference>
<dbReference type="Pfam" id="PF07733">
    <property type="entry name" value="DNA_pol3_alpha"/>
    <property type="match status" value="1"/>
</dbReference>
<dbReference type="Gene3D" id="1.10.150.870">
    <property type="match status" value="1"/>
</dbReference>
<dbReference type="SMART" id="SM00479">
    <property type="entry name" value="EXOIII"/>
    <property type="match status" value="1"/>
</dbReference>
<dbReference type="Pfam" id="PF17657">
    <property type="entry name" value="DNA_pol3_finger"/>
    <property type="match status" value="1"/>
</dbReference>
<dbReference type="PANTHER" id="PTHR32294:SF0">
    <property type="entry name" value="DNA POLYMERASE III SUBUNIT ALPHA"/>
    <property type="match status" value="1"/>
</dbReference>
<dbReference type="Pfam" id="PF02811">
    <property type="entry name" value="PHP"/>
    <property type="match status" value="1"/>
</dbReference>
<gene>
    <name evidence="10" type="ORF">D778_02807</name>
</gene>
<dbReference type="InterPro" id="IPR003141">
    <property type="entry name" value="Pol/His_phosphatase_N"/>
</dbReference>
<proteinExistence type="predicted"/>
<evidence type="ECO:0000259" key="8">
    <source>
        <dbReference type="SMART" id="SM00479"/>
    </source>
</evidence>
<dbReference type="InterPro" id="IPR013520">
    <property type="entry name" value="Ribonucl_H"/>
</dbReference>
<dbReference type="InterPro" id="IPR012337">
    <property type="entry name" value="RNaseH-like_sf"/>
</dbReference>
<keyword evidence="11" id="KW-1185">Reference proteome</keyword>
<dbReference type="GO" id="GO:0003676">
    <property type="term" value="F:nucleic acid binding"/>
    <property type="evidence" value="ECO:0007669"/>
    <property type="project" value="InterPro"/>
</dbReference>
<evidence type="ECO:0000256" key="7">
    <source>
        <dbReference type="ARBA" id="ARBA00049244"/>
    </source>
</evidence>
<accession>M7MKA1</accession>
<dbReference type="InterPro" id="IPR040982">
    <property type="entry name" value="DNA_pol3_finger"/>
</dbReference>
<dbReference type="NCBIfam" id="NF004226">
    <property type="entry name" value="PRK05673.1"/>
    <property type="match status" value="1"/>
</dbReference>
<evidence type="ECO:0000256" key="1">
    <source>
        <dbReference type="ARBA" id="ARBA00012417"/>
    </source>
</evidence>
<dbReference type="InterPro" id="IPR036397">
    <property type="entry name" value="RNaseH_sf"/>
</dbReference>
<dbReference type="NCBIfam" id="TIGR00594">
    <property type="entry name" value="polc"/>
    <property type="match status" value="1"/>
</dbReference>
<evidence type="ECO:0000256" key="3">
    <source>
        <dbReference type="ARBA" id="ARBA00022679"/>
    </source>
</evidence>
<dbReference type="InterPro" id="IPR041931">
    <property type="entry name" value="DNA_pol3_alpha_thumb_dom"/>
</dbReference>
<keyword evidence="5" id="KW-0235">DNA replication</keyword>
<dbReference type="EMBL" id="ANLA01000009">
    <property type="protein sequence ID" value="EMQ95285.1"/>
    <property type="molecule type" value="Genomic_DNA"/>
</dbReference>
<dbReference type="Gene3D" id="3.30.420.10">
    <property type="entry name" value="Ribonuclease H-like superfamily/Ribonuclease H"/>
    <property type="match status" value="1"/>
</dbReference>
<organism evidence="10 11">
    <name type="scientific">Xanthomarina gelatinilytica</name>
    <dbReference type="NCBI Taxonomy" id="1137281"/>
    <lineage>
        <taxon>Bacteria</taxon>
        <taxon>Pseudomonadati</taxon>
        <taxon>Bacteroidota</taxon>
        <taxon>Flavobacteriia</taxon>
        <taxon>Flavobacteriales</taxon>
        <taxon>Flavobacteriaceae</taxon>
        <taxon>Xanthomarina</taxon>
    </lineage>
</organism>
<dbReference type="OrthoDB" id="9803237at2"/>
<dbReference type="EC" id="2.7.7.7" evidence="1"/>
<evidence type="ECO:0000313" key="10">
    <source>
        <dbReference type="EMBL" id="EMQ95285.1"/>
    </source>
</evidence>
<dbReference type="InterPro" id="IPR029460">
    <property type="entry name" value="DNAPol_HHH"/>
</dbReference>
<dbReference type="Gene3D" id="1.10.10.1600">
    <property type="entry name" value="Bacterial DNA polymerase III alpha subunit, thumb domain"/>
    <property type="match status" value="1"/>
</dbReference>
<keyword evidence="6" id="KW-0239">DNA-directed DNA polymerase</keyword>
<comment type="catalytic activity">
    <reaction evidence="7">
        <text>DNA(n) + a 2'-deoxyribonucleoside 5'-triphosphate = DNA(n+1) + diphosphate</text>
        <dbReference type="Rhea" id="RHEA:22508"/>
        <dbReference type="Rhea" id="RHEA-COMP:17339"/>
        <dbReference type="Rhea" id="RHEA-COMP:17340"/>
        <dbReference type="ChEBI" id="CHEBI:33019"/>
        <dbReference type="ChEBI" id="CHEBI:61560"/>
        <dbReference type="ChEBI" id="CHEBI:173112"/>
        <dbReference type="EC" id="2.7.7.7"/>
    </reaction>
</comment>
<feature type="domain" description="Exonuclease" evidence="8">
    <location>
        <begin position="1"/>
        <end position="192"/>
    </location>
</feature>
<sequence>MYLIFDTETTGLPKRWDAPITDTDNWPRAIQIAWQLHDGMGNCLEHQDYLIQPDGFNIPYDAEKIHGISTELAQEQGRPLVEVLEKFNKALAKTKFVVGQNVSFDLNIMGAEFVRENIANPLQELPVLDTCTEHTASLCQIPGGRYGKFKLPTLTELHQYLFNQPFAEAHNATADVEATTRCFLELIRRQEYTKEELDVQPDYFKNFNEANPKEIQLIGLKHINLKQESAKINKRLQEQQKDSLSDAEIRENISELADAEFVHLHNHSQFSVLQSTISIPALVAAAAQHNMPAVALTDHANMMGAFHFVKAVTNHNKTVQAKNKEALEAGKTPSLKEIKPIIGCEFFVCEDHLDKTRKDNGYQIVLLAKNKKGYHNLAKLSSHAYTEGFYYVPRIDKKLILQYKEDLIVLTGNLYGEVPSKVLNIGENQAEEALLWWKDAFGDDLYIEIMRHNQEDENRVNAVLIELSKKHHVKLVATNNTYYAKQEDANAHDILLCVKDGEKQATPIGRGRGYRYGLPNQEYYFKSSKEMKDLFKDLPEAISNIQEVVGKIEHYQLAREVLLPAFDIPDEFKNDEDAKDGGKRGENAYLRHLTFEGAKKRYGTLTDEITERLNFELEVIENTGYPGYFLIVEDFIREARNMDVSVGPGRGSAAGSVVAYCLWITNIDPLKYDLLFERFLNPDRISMPDIDIDFDDEGRSRVMDYVIKKYGSNQVAQIITYGTMAAKSSIRDTARVLDLPLFDADRIAKLIPTMSKLHKIFGADEKSLKNMFRSEDLEKVNQLLNISEGEDLEAETVNLARTLEGSVRNTGIHACGVIITPDDITKFVPVATAKDSDLYVTQFDNSVVEDAGLLKMDFLGLKTLTLIKDTVKIVKAKHNIDLDPDSFPLDDEKTYELFQKGETVGVFQYESPGMQKHLKELKPTVFEDLIAMNALYRPGPMEYIPSFTKRKHGLEEIDYDLPAMEEYLKETYGITVYQEQVMLLSQKLADFTKGEADVLRKAMGKKQIAVLDKMKPKFIEQAVAKGHDANKLEKIWKDWEAFASYAFNKSHSTCYAWIAYQTAYLKAHYPAEYMAAVLSNNMNDIKQVTFFMEECKRMKLNVLGPDINESYYKFSVNQNNAVRFGMGAIKGVGHGAVKTIVENRKKDGHYKSIFDFAKRIDLRAANKKAFENLALAGGFDCFSDTHRAQYFHDDGDGITFLEKAIKYGAKHQENENSAQVSLFGEASDVQIAEPLVPPCEEWGTMEKLAKEKEVVGIYISGHPLDDFRIEMKTFCNANLALLKDLEPFVNRELTFGGVVTDVQHRVSKQGKGWALFTVEDYTDSHEFRIFGEEYLKFRHFLLKNSFVYVKMFVREGWVNRDTGNKSEPRIQFNNFQLLHDVMDAYAKKLSVQLQISDLQEARVNRLKELFNMHKGDHLLNFIIYDTEEQIKLNMPSRKQKIKISQELLDELESDGVFYKLN</sequence>
<keyword evidence="4" id="KW-0548">Nucleotidyltransferase</keyword>
<dbReference type="GeneID" id="98641280"/>
<dbReference type="GO" id="GO:0003887">
    <property type="term" value="F:DNA-directed DNA polymerase activity"/>
    <property type="evidence" value="ECO:0007669"/>
    <property type="project" value="UniProtKB-KW"/>
</dbReference>
<evidence type="ECO:0000256" key="4">
    <source>
        <dbReference type="ARBA" id="ARBA00022695"/>
    </source>
</evidence>
<evidence type="ECO:0000313" key="11">
    <source>
        <dbReference type="Proteomes" id="UP000012024"/>
    </source>
</evidence>
<feature type="domain" description="Polymerase/histidinol phosphatase N-terminal" evidence="9">
    <location>
        <begin position="262"/>
        <end position="350"/>
    </location>
</feature>
<evidence type="ECO:0000259" key="9">
    <source>
        <dbReference type="SMART" id="SM00481"/>
    </source>
</evidence>
<dbReference type="Proteomes" id="UP000012024">
    <property type="component" value="Unassembled WGS sequence"/>
</dbReference>
<dbReference type="SMART" id="SM00481">
    <property type="entry name" value="POLIIIAc"/>
    <property type="match status" value="1"/>
</dbReference>
<dbReference type="RefSeq" id="WP_007649060.1">
    <property type="nucleotide sequence ID" value="NZ_ANLA01000009.1"/>
</dbReference>
<keyword evidence="3" id="KW-0808">Transferase</keyword>
<dbReference type="InterPro" id="IPR004013">
    <property type="entry name" value="PHP_dom"/>
</dbReference>
<dbReference type="InterPro" id="IPR004805">
    <property type="entry name" value="DnaE2/DnaE/PolC"/>
</dbReference>
<reference evidence="10 11" key="1">
    <citation type="submission" date="2012-12" db="EMBL/GenBank/DDBJ databases">
        <title>Genome assembly of Formosa sp. AK20.</title>
        <authorList>
            <person name="Kumar R."/>
            <person name="Khatri I."/>
            <person name="Vaidya B."/>
            <person name="Subramanian S."/>
            <person name="Pinnaka A."/>
        </authorList>
    </citation>
    <scope>NUCLEOTIDE SEQUENCE [LARGE SCALE GENOMIC DNA]</scope>
    <source>
        <strain evidence="10 11">AK20</strain>
    </source>
</reference>
<dbReference type="eggNOG" id="COG0587">
    <property type="taxonomic scope" value="Bacteria"/>
</dbReference>
<dbReference type="Gene3D" id="3.20.20.140">
    <property type="entry name" value="Metal-dependent hydrolases"/>
    <property type="match status" value="1"/>
</dbReference>
<comment type="caution">
    <text evidence="10">The sequence shown here is derived from an EMBL/GenBank/DDBJ whole genome shotgun (WGS) entry which is preliminary data.</text>
</comment>
<name>M7MKA1_9FLAO</name>